<proteinExistence type="inferred from homology"/>
<evidence type="ECO:0000256" key="1">
    <source>
        <dbReference type="ARBA" id="ARBA00006889"/>
    </source>
</evidence>
<accession>A0A4U1CJ80</accession>
<comment type="caution">
    <text evidence="4">The sequence shown here is derived from an EMBL/GenBank/DDBJ whole genome shotgun (WGS) entry which is preliminary data.</text>
</comment>
<dbReference type="PANTHER" id="PTHR10612:SF34">
    <property type="entry name" value="APOLIPOPROTEIN D"/>
    <property type="match status" value="1"/>
</dbReference>
<dbReference type="CDD" id="cd19438">
    <property type="entry name" value="lipocalin_Blc-like"/>
    <property type="match status" value="1"/>
</dbReference>
<name>A0A4U1CJ80_9SPHI</name>
<dbReference type="Gene3D" id="2.40.128.20">
    <property type="match status" value="1"/>
</dbReference>
<evidence type="ECO:0000256" key="2">
    <source>
        <dbReference type="PIRNR" id="PIRNR036893"/>
    </source>
</evidence>
<evidence type="ECO:0000313" key="4">
    <source>
        <dbReference type="EMBL" id="TKC07040.1"/>
    </source>
</evidence>
<dbReference type="PANTHER" id="PTHR10612">
    <property type="entry name" value="APOLIPOPROTEIN D"/>
    <property type="match status" value="1"/>
</dbReference>
<dbReference type="InterPro" id="IPR000566">
    <property type="entry name" value="Lipocln_cytosolic_FA-bd_dom"/>
</dbReference>
<dbReference type="PIRSF" id="PIRSF036893">
    <property type="entry name" value="Lipocalin_ApoD"/>
    <property type="match status" value="1"/>
</dbReference>
<dbReference type="InterPro" id="IPR022271">
    <property type="entry name" value="Lipocalin_ApoD"/>
</dbReference>
<dbReference type="Pfam" id="PF08212">
    <property type="entry name" value="Lipocalin_2"/>
    <property type="match status" value="1"/>
</dbReference>
<dbReference type="GO" id="GO:0006950">
    <property type="term" value="P:response to stress"/>
    <property type="evidence" value="ECO:0007669"/>
    <property type="project" value="UniProtKB-ARBA"/>
</dbReference>
<dbReference type="InterPro" id="IPR012674">
    <property type="entry name" value="Calycin"/>
</dbReference>
<evidence type="ECO:0000259" key="3">
    <source>
        <dbReference type="Pfam" id="PF08212"/>
    </source>
</evidence>
<dbReference type="EMBL" id="SWBQ01000002">
    <property type="protein sequence ID" value="TKC07040.1"/>
    <property type="molecule type" value="Genomic_DNA"/>
</dbReference>
<reference evidence="4 5" key="1">
    <citation type="submission" date="2019-04" db="EMBL/GenBank/DDBJ databases">
        <title>Pedobacter sp. RP-3-15 sp. nov., isolated from Arctic soil.</title>
        <authorList>
            <person name="Dahal R.H."/>
            <person name="Kim D.-U."/>
        </authorList>
    </citation>
    <scope>NUCLEOTIDE SEQUENCE [LARGE SCALE GENOMIC DNA]</scope>
    <source>
        <strain evidence="4 5">RP-3-15</strain>
    </source>
</reference>
<dbReference type="AlphaFoldDB" id="A0A4U1CJ80"/>
<dbReference type="SUPFAM" id="SSF50814">
    <property type="entry name" value="Lipocalins"/>
    <property type="match status" value="1"/>
</dbReference>
<protein>
    <recommendedName>
        <fullName evidence="3">Lipocalin/cytosolic fatty-acid binding domain-containing protein</fullName>
    </recommendedName>
</protein>
<dbReference type="RefSeq" id="WP_136835313.1">
    <property type="nucleotide sequence ID" value="NZ_SWBQ01000002.1"/>
</dbReference>
<gene>
    <name evidence="4" type="ORF">FA047_07170</name>
</gene>
<dbReference type="InterPro" id="IPR047202">
    <property type="entry name" value="Lipocalin_Blc-like_dom"/>
</dbReference>
<dbReference type="Proteomes" id="UP000307244">
    <property type="component" value="Unassembled WGS sequence"/>
</dbReference>
<feature type="domain" description="Lipocalin/cytosolic fatty-acid binding" evidence="3">
    <location>
        <begin position="9"/>
        <end position="147"/>
    </location>
</feature>
<comment type="similarity">
    <text evidence="1 2">Belongs to the calycin superfamily. Lipocalin family.</text>
</comment>
<organism evidence="4 5">
    <name type="scientific">Pedobacter frigoris</name>
    <dbReference type="NCBI Taxonomy" id="2571272"/>
    <lineage>
        <taxon>Bacteria</taxon>
        <taxon>Pseudomonadati</taxon>
        <taxon>Bacteroidota</taxon>
        <taxon>Sphingobacteriia</taxon>
        <taxon>Sphingobacteriales</taxon>
        <taxon>Sphingobacteriaceae</taxon>
        <taxon>Pedobacter</taxon>
    </lineage>
</organism>
<dbReference type="OrthoDB" id="594739at2"/>
<evidence type="ECO:0000313" key="5">
    <source>
        <dbReference type="Proteomes" id="UP000307244"/>
    </source>
</evidence>
<sequence length="160" mass="18502">MDNVPVQKVDIMAYAGRWFSLYSIPGFLDKDWKQTVQTYVIHPDGYYAAFTTYRVPGEEKQKYIRSKLAVVRGTGNAKMKVQVIWPFKMDYWVIELAADYSYTVVGHPKHKHLFIMARKPEIDETLLAAIIERCHEKGYDTSKLASQEHKSTPFLEIVPA</sequence>
<keyword evidence="5" id="KW-1185">Reference proteome</keyword>